<reference evidence="2 3" key="1">
    <citation type="submission" date="2023-10" db="EMBL/GenBank/DDBJ databases">
        <title>Development of a sustainable strategy for remediation of hydrocarbon-contaminated territories based on the waste exchange concept.</title>
        <authorList>
            <person name="Krivoruchko A."/>
        </authorList>
    </citation>
    <scope>NUCLEOTIDE SEQUENCE</scope>
    <source>
        <strain evidence="1 3">IEGM 1266</strain>
        <strain evidence="2">IEGM 1279</strain>
    </source>
</reference>
<dbReference type="GeneID" id="77171327"/>
<dbReference type="EMBL" id="JAWLKI010000017">
    <property type="protein sequence ID" value="MDV6308661.1"/>
    <property type="molecule type" value="Genomic_DNA"/>
</dbReference>
<sequence length="83" mass="8812">MHPIITTPDLIAAIPGLIGFVPTESILLIGITAEKVQIAARHDITGAADVADYLAEVLHTNKMNHPRFCAASIVGWSSGPRPE</sequence>
<dbReference type="AlphaFoldDB" id="A0AAE4R7R9"/>
<dbReference type="EMBL" id="JAWLKH010000040">
    <property type="protein sequence ID" value="MDV6314609.1"/>
    <property type="molecule type" value="Genomic_DNA"/>
</dbReference>
<evidence type="ECO:0000313" key="3">
    <source>
        <dbReference type="Proteomes" id="UP001185779"/>
    </source>
</evidence>
<comment type="caution">
    <text evidence="2">The sequence shown here is derived from an EMBL/GenBank/DDBJ whole genome shotgun (WGS) entry which is preliminary data.</text>
</comment>
<evidence type="ECO:0000313" key="4">
    <source>
        <dbReference type="Proteomes" id="UP001185922"/>
    </source>
</evidence>
<proteinExistence type="predicted"/>
<dbReference type="InterPro" id="IPR025447">
    <property type="entry name" value="DUF4192"/>
</dbReference>
<protein>
    <submittedName>
        <fullName evidence="2">DUF4192 family protein</fullName>
    </submittedName>
</protein>
<accession>A0AAE4R7R9</accession>
<organism evidence="2 4">
    <name type="scientific">Gordonia amicalis</name>
    <dbReference type="NCBI Taxonomy" id="89053"/>
    <lineage>
        <taxon>Bacteria</taxon>
        <taxon>Bacillati</taxon>
        <taxon>Actinomycetota</taxon>
        <taxon>Actinomycetes</taxon>
        <taxon>Mycobacteriales</taxon>
        <taxon>Gordoniaceae</taxon>
        <taxon>Gordonia</taxon>
    </lineage>
</organism>
<dbReference type="Proteomes" id="UP001185779">
    <property type="component" value="Unassembled WGS sequence"/>
</dbReference>
<dbReference type="Proteomes" id="UP001185922">
    <property type="component" value="Unassembled WGS sequence"/>
</dbReference>
<evidence type="ECO:0000313" key="2">
    <source>
        <dbReference type="EMBL" id="MDV6314609.1"/>
    </source>
</evidence>
<gene>
    <name evidence="1" type="ORF">R3P94_15325</name>
    <name evidence="2" type="ORF">R3Q15_22520</name>
</gene>
<keyword evidence="3" id="KW-1185">Reference proteome</keyword>
<dbReference type="RefSeq" id="WP_006437577.1">
    <property type="nucleotide sequence ID" value="NZ_CP091855.1"/>
</dbReference>
<name>A0AAE4R7R9_9ACTN</name>
<dbReference type="Pfam" id="PF13830">
    <property type="entry name" value="DUF4192"/>
    <property type="match status" value="1"/>
</dbReference>
<evidence type="ECO:0000313" key="1">
    <source>
        <dbReference type="EMBL" id="MDV6308661.1"/>
    </source>
</evidence>